<dbReference type="Gene3D" id="3.30.160.60">
    <property type="entry name" value="Classic Zinc Finger"/>
    <property type="match status" value="6"/>
</dbReference>
<evidence type="ECO:0000256" key="1">
    <source>
        <dbReference type="ARBA" id="ARBA00004123"/>
    </source>
</evidence>
<dbReference type="GO" id="GO:0005634">
    <property type="term" value="C:nucleus"/>
    <property type="evidence" value="ECO:0007669"/>
    <property type="project" value="UniProtKB-SubCell"/>
</dbReference>
<evidence type="ECO:0000256" key="4">
    <source>
        <dbReference type="ARBA" id="ARBA00022771"/>
    </source>
</evidence>
<dbReference type="Pfam" id="PF00096">
    <property type="entry name" value="zf-C2H2"/>
    <property type="match status" value="2"/>
</dbReference>
<evidence type="ECO:0000256" key="9">
    <source>
        <dbReference type="SAM" id="MobiDB-lite"/>
    </source>
</evidence>
<feature type="region of interest" description="Disordered" evidence="9">
    <location>
        <begin position="1"/>
        <end position="33"/>
    </location>
</feature>
<protein>
    <submittedName>
        <fullName evidence="11">Zinc finger and BTB domain-containing protein 24</fullName>
    </submittedName>
</protein>
<dbReference type="GO" id="GO:0006357">
    <property type="term" value="P:regulation of transcription by RNA polymerase II"/>
    <property type="evidence" value="ECO:0007669"/>
    <property type="project" value="TreeGrafter"/>
</dbReference>
<dbReference type="PANTHER" id="PTHR24390">
    <property type="entry name" value="ZINC FINGER PROTEIN"/>
    <property type="match status" value="1"/>
</dbReference>
<name>A0A1D2N609_ORCCI</name>
<dbReference type="PROSITE" id="PS50157">
    <property type="entry name" value="ZINC_FINGER_C2H2_2"/>
    <property type="match status" value="7"/>
</dbReference>
<organism evidence="11 12">
    <name type="scientific">Orchesella cincta</name>
    <name type="common">Springtail</name>
    <name type="synonym">Podura cincta</name>
    <dbReference type="NCBI Taxonomy" id="48709"/>
    <lineage>
        <taxon>Eukaryota</taxon>
        <taxon>Metazoa</taxon>
        <taxon>Ecdysozoa</taxon>
        <taxon>Arthropoda</taxon>
        <taxon>Hexapoda</taxon>
        <taxon>Collembola</taxon>
        <taxon>Entomobryomorpha</taxon>
        <taxon>Entomobryoidea</taxon>
        <taxon>Orchesellidae</taxon>
        <taxon>Orchesellinae</taxon>
        <taxon>Orchesella</taxon>
    </lineage>
</organism>
<dbReference type="PANTHER" id="PTHR24390:SF159">
    <property type="entry name" value="GROWTH FACTOR INDEPENDENT 1 TRANSCRIPTIONAL REPRESSOR"/>
    <property type="match status" value="1"/>
</dbReference>
<evidence type="ECO:0000313" key="11">
    <source>
        <dbReference type="EMBL" id="ODN00684.1"/>
    </source>
</evidence>
<dbReference type="FunFam" id="3.30.160.60:FF:000065">
    <property type="entry name" value="B-cell CLL/lymphoma 6, member B"/>
    <property type="match status" value="1"/>
</dbReference>
<feature type="domain" description="C2H2-type" evidence="10">
    <location>
        <begin position="415"/>
        <end position="444"/>
    </location>
</feature>
<keyword evidence="6" id="KW-0238">DNA-binding</keyword>
<keyword evidence="2" id="KW-0479">Metal-binding</keyword>
<feature type="domain" description="C2H2-type" evidence="10">
    <location>
        <begin position="296"/>
        <end position="324"/>
    </location>
</feature>
<evidence type="ECO:0000256" key="3">
    <source>
        <dbReference type="ARBA" id="ARBA00022737"/>
    </source>
</evidence>
<feature type="compositionally biased region" description="Polar residues" evidence="9">
    <location>
        <begin position="502"/>
        <end position="511"/>
    </location>
</feature>
<evidence type="ECO:0000256" key="5">
    <source>
        <dbReference type="ARBA" id="ARBA00022833"/>
    </source>
</evidence>
<gene>
    <name evidence="11" type="ORF">Ocin01_06000</name>
</gene>
<evidence type="ECO:0000313" key="12">
    <source>
        <dbReference type="Proteomes" id="UP000094527"/>
    </source>
</evidence>
<dbReference type="GO" id="GO:0003700">
    <property type="term" value="F:DNA-binding transcription factor activity"/>
    <property type="evidence" value="ECO:0007669"/>
    <property type="project" value="TreeGrafter"/>
</dbReference>
<feature type="domain" description="C2H2-type" evidence="10">
    <location>
        <begin position="445"/>
        <end position="473"/>
    </location>
</feature>
<dbReference type="AlphaFoldDB" id="A0A1D2N609"/>
<dbReference type="SUPFAM" id="SSF57667">
    <property type="entry name" value="beta-beta-alpha zinc fingers"/>
    <property type="match status" value="4"/>
</dbReference>
<evidence type="ECO:0000259" key="10">
    <source>
        <dbReference type="PROSITE" id="PS50157"/>
    </source>
</evidence>
<evidence type="ECO:0000256" key="6">
    <source>
        <dbReference type="ARBA" id="ARBA00023125"/>
    </source>
</evidence>
<dbReference type="Proteomes" id="UP000094527">
    <property type="component" value="Unassembled WGS sequence"/>
</dbReference>
<dbReference type="OMA" id="CTICAYQ"/>
<comment type="subcellular location">
    <subcellularLocation>
        <location evidence="1">Nucleus</location>
    </subcellularLocation>
</comment>
<dbReference type="EMBL" id="LJIJ01000192">
    <property type="protein sequence ID" value="ODN00684.1"/>
    <property type="molecule type" value="Genomic_DNA"/>
</dbReference>
<feature type="domain" description="C2H2-type" evidence="10">
    <location>
        <begin position="387"/>
        <end position="414"/>
    </location>
</feature>
<keyword evidence="12" id="KW-1185">Reference proteome</keyword>
<dbReference type="STRING" id="48709.A0A1D2N609"/>
<feature type="region of interest" description="Disordered" evidence="9">
    <location>
        <begin position="485"/>
        <end position="511"/>
    </location>
</feature>
<dbReference type="PROSITE" id="PS00028">
    <property type="entry name" value="ZINC_FINGER_C2H2_1"/>
    <property type="match status" value="6"/>
</dbReference>
<accession>A0A1D2N609</accession>
<comment type="caution">
    <text evidence="11">The sequence shown here is derived from an EMBL/GenBank/DDBJ whole genome shotgun (WGS) entry which is preliminary data.</text>
</comment>
<dbReference type="InterPro" id="IPR036236">
    <property type="entry name" value="Znf_C2H2_sf"/>
</dbReference>
<keyword evidence="4 8" id="KW-0863">Zinc-finger</keyword>
<feature type="domain" description="C2H2-type" evidence="10">
    <location>
        <begin position="325"/>
        <end position="352"/>
    </location>
</feature>
<keyword evidence="3" id="KW-0677">Repeat</keyword>
<keyword evidence="7" id="KW-0539">Nucleus</keyword>
<dbReference type="InterPro" id="IPR013087">
    <property type="entry name" value="Znf_C2H2_type"/>
</dbReference>
<keyword evidence="5" id="KW-0862">Zinc</keyword>
<dbReference type="GO" id="GO:0000978">
    <property type="term" value="F:RNA polymerase II cis-regulatory region sequence-specific DNA binding"/>
    <property type="evidence" value="ECO:0007669"/>
    <property type="project" value="TreeGrafter"/>
</dbReference>
<dbReference type="SMART" id="SM00355">
    <property type="entry name" value="ZnF_C2H2"/>
    <property type="match status" value="7"/>
</dbReference>
<proteinExistence type="predicted"/>
<evidence type="ECO:0000256" key="7">
    <source>
        <dbReference type="ARBA" id="ARBA00023242"/>
    </source>
</evidence>
<dbReference type="Pfam" id="PF13894">
    <property type="entry name" value="zf-C2H2_4"/>
    <property type="match status" value="1"/>
</dbReference>
<evidence type="ECO:0000256" key="2">
    <source>
        <dbReference type="ARBA" id="ARBA00022723"/>
    </source>
</evidence>
<reference evidence="11 12" key="1">
    <citation type="journal article" date="2016" name="Genome Biol. Evol.">
        <title>Gene Family Evolution Reflects Adaptation to Soil Environmental Stressors in the Genome of the Collembolan Orchesella cincta.</title>
        <authorList>
            <person name="Faddeeva-Vakhrusheva A."/>
            <person name="Derks M.F."/>
            <person name="Anvar S.Y."/>
            <person name="Agamennone V."/>
            <person name="Suring W."/>
            <person name="Smit S."/>
            <person name="van Straalen N.M."/>
            <person name="Roelofs D."/>
        </authorList>
    </citation>
    <scope>NUCLEOTIDE SEQUENCE [LARGE SCALE GENOMIC DNA]</scope>
    <source>
        <tissue evidence="11">Mixed pool</tissue>
    </source>
</reference>
<dbReference type="FunFam" id="3.30.160.60:FF:000624">
    <property type="entry name" value="zinc finger protein 697"/>
    <property type="match status" value="1"/>
</dbReference>
<dbReference type="GO" id="GO:0008270">
    <property type="term" value="F:zinc ion binding"/>
    <property type="evidence" value="ECO:0007669"/>
    <property type="project" value="UniProtKB-KW"/>
</dbReference>
<sequence length="529" mass="60554">MEEDHLPKFTLVSYSSSNNDSKNNDTFDEEESDLVSFEVHEIEGEELQEVDNEEDAELSKVHNNAFSAFALSACPECDISTCLRPVQECCGHVKCRRCFLTNEEGCKQCVDESVVEQNDEGCEQLEGQGIKKQEVLEYSYNINTDGDEMETIVPSANEYILELEQASGDKSIALVSSETLKQLGINHENVNLDCSQITTSISESQTGLGGNDDEESAESPTPDSTAYETTEALADQEHQPRRKQINSGKPKIADHIVILSTKPRRYHCTECDQEFTQEYRRQFHLYCNPQNGNRPFTCNLCPNEFTSRSHYEYHVKSKHTHEKPFRCTICAYQFITKKKLERHMNSHSDNPLVIRTKFYLCAYCKKRFNNLSNCKKHLRTHTDEKPFECAVCKKAFGQKTTLDVHMRIHEGHRPYKCPEPGCDRAFSTNKDCRRHHLCHGNDKPFLCSLCMQCFRRKDNLERHLRNTHNLEEDLVKMISKKAAEKYQNSNNVKQSEKKSSKRSASNATTKIVSVSSTEEIIHSDVITGL</sequence>
<feature type="domain" description="C2H2-type" evidence="10">
    <location>
        <begin position="359"/>
        <end position="386"/>
    </location>
</feature>
<feature type="domain" description="C2H2-type" evidence="10">
    <location>
        <begin position="266"/>
        <end position="295"/>
    </location>
</feature>
<evidence type="ECO:0000256" key="8">
    <source>
        <dbReference type="PROSITE-ProRule" id="PRU00042"/>
    </source>
</evidence>
<feature type="region of interest" description="Disordered" evidence="9">
    <location>
        <begin position="202"/>
        <end position="225"/>
    </location>
</feature>